<organism evidence="1">
    <name type="scientific">Siphoviridae sp. ctr4Z12</name>
    <dbReference type="NCBI Taxonomy" id="2827280"/>
    <lineage>
        <taxon>Viruses</taxon>
        <taxon>Duplodnaviria</taxon>
        <taxon>Heunggongvirae</taxon>
        <taxon>Uroviricota</taxon>
        <taxon>Caudoviricetes</taxon>
    </lineage>
</organism>
<reference evidence="1" key="1">
    <citation type="journal article" date="2021" name="Proc. Natl. Acad. Sci. U.S.A.">
        <title>A Catalog of Tens of Thousands of Viruses from Human Metagenomes Reveals Hidden Associations with Chronic Diseases.</title>
        <authorList>
            <person name="Tisza M.J."/>
            <person name="Buck C.B."/>
        </authorList>
    </citation>
    <scope>NUCLEOTIDE SEQUENCE</scope>
    <source>
        <strain evidence="1">Ctr4Z12</strain>
    </source>
</reference>
<proteinExistence type="predicted"/>
<accession>A0A8S5R636</accession>
<sequence length="68" mass="8042">MTQKHKEASMKFIEHFGYYPNHPNAIDFDQDAYAEELLKCVADDFDYTIKKYGTVPKTEQPEPEIIWD</sequence>
<name>A0A8S5R636_9CAUD</name>
<evidence type="ECO:0000313" key="1">
    <source>
        <dbReference type="EMBL" id="DAE26452.1"/>
    </source>
</evidence>
<protein>
    <submittedName>
        <fullName evidence="1">Uncharacterized protein</fullName>
    </submittedName>
</protein>
<dbReference type="EMBL" id="BK015818">
    <property type="protein sequence ID" value="DAE26452.1"/>
    <property type="molecule type" value="Genomic_DNA"/>
</dbReference>